<reference evidence="1" key="1">
    <citation type="journal article" date="2020" name="Nature">
        <title>Giant virus diversity and host interactions through global metagenomics.</title>
        <authorList>
            <person name="Schulz F."/>
            <person name="Roux S."/>
            <person name="Paez-Espino D."/>
            <person name="Jungbluth S."/>
            <person name="Walsh D.A."/>
            <person name="Denef V.J."/>
            <person name="McMahon K.D."/>
            <person name="Konstantinidis K.T."/>
            <person name="Eloe-Fadrosh E.A."/>
            <person name="Kyrpides N.C."/>
            <person name="Woyke T."/>
        </authorList>
    </citation>
    <scope>NUCLEOTIDE SEQUENCE</scope>
    <source>
        <strain evidence="1">GVMAG-M-3300027892-73</strain>
    </source>
</reference>
<sequence>MDTIGYTSLVTNIPNKINGLPPFYYRERNCNTRLTGNTPAARYQIQKQIQNTVRVYASLYTDNKKALSAYRQPTVETHGVCWNQQSDRPFPSVQKATVPTGYYHSQLNNKHYSVTSSKPGGQTPGGVGCDIKHNSYDRYLNRLKGKGPLRRGRVPVILQSSTIPFNPAFPIYGDKVMKTNIVTGCNCPIDKPDVNVYANPSFIQTFPMTTGPYQFRVGDPVAIDVSPNKWTFGKIVEVIGNNMYSVSTKINNKATIIPMISGNKLIPLFKNCLVHCVDDAINNENYSAAQIEELIGRLIPLNLIEGETFSNL</sequence>
<name>A0A6C0LL72_9ZZZZ</name>
<organism evidence="1">
    <name type="scientific">viral metagenome</name>
    <dbReference type="NCBI Taxonomy" id="1070528"/>
    <lineage>
        <taxon>unclassified sequences</taxon>
        <taxon>metagenomes</taxon>
        <taxon>organismal metagenomes</taxon>
    </lineage>
</organism>
<dbReference type="AlphaFoldDB" id="A0A6C0LL72"/>
<evidence type="ECO:0000313" key="1">
    <source>
        <dbReference type="EMBL" id="QHU31080.1"/>
    </source>
</evidence>
<accession>A0A6C0LL72</accession>
<dbReference type="EMBL" id="MN740523">
    <property type="protein sequence ID" value="QHU31080.1"/>
    <property type="molecule type" value="Genomic_DNA"/>
</dbReference>
<protein>
    <submittedName>
        <fullName evidence="1">Uncharacterized protein</fullName>
    </submittedName>
</protein>
<proteinExistence type="predicted"/>